<accession>A0A7X2D5K6</accession>
<comment type="caution">
    <text evidence="1">The sequence shown here is derived from an EMBL/GenBank/DDBJ whole genome shotgun (WGS) entry which is preliminary data.</text>
</comment>
<evidence type="ECO:0000313" key="1">
    <source>
        <dbReference type="EMBL" id="MQX37777.1"/>
    </source>
</evidence>
<organism evidence="1 2">
    <name type="scientific">Roseospira navarrensis</name>
    <dbReference type="NCBI Taxonomy" id="140058"/>
    <lineage>
        <taxon>Bacteria</taxon>
        <taxon>Pseudomonadati</taxon>
        <taxon>Pseudomonadota</taxon>
        <taxon>Alphaproteobacteria</taxon>
        <taxon>Rhodospirillales</taxon>
        <taxon>Rhodospirillaceae</taxon>
        <taxon>Roseospira</taxon>
    </lineage>
</organism>
<keyword evidence="2" id="KW-1185">Reference proteome</keyword>
<sequence>MTTDQDLRDKLRKIEALFAGAATPGEKAAAGAAADRLRARLREAVESELPVEFKFSLQDPWGRSLFVALCRRYGLRPYRYRRMHRQTVLVKGPPSFIDGVLWPEFEELDVVLSGYLAEITERLIREAIHGETGEADEVPETPRIGR</sequence>
<dbReference type="OrthoDB" id="558552at2"/>
<dbReference type="RefSeq" id="WP_153345598.1">
    <property type="nucleotide sequence ID" value="NZ_WIVE01000055.1"/>
</dbReference>
<evidence type="ECO:0000313" key="2">
    <source>
        <dbReference type="Proteomes" id="UP000434582"/>
    </source>
</evidence>
<reference evidence="1 2" key="1">
    <citation type="submission" date="2019-10" db="EMBL/GenBank/DDBJ databases">
        <title>Draft whole-genome sequence of the purple nonsulfur photosynthetic bacterium Roseospira navarrensis DSM 15114.</title>
        <authorList>
            <person name="Kyndt J.A."/>
            <person name="Meyer T.E."/>
        </authorList>
    </citation>
    <scope>NUCLEOTIDE SEQUENCE [LARGE SCALE GENOMIC DNA]</scope>
    <source>
        <strain evidence="1 2">DSM 15114</strain>
    </source>
</reference>
<name>A0A7X2D5K6_9PROT</name>
<proteinExistence type="predicted"/>
<protein>
    <submittedName>
        <fullName evidence="1">Uncharacterized protein</fullName>
    </submittedName>
</protein>
<dbReference type="Proteomes" id="UP000434582">
    <property type="component" value="Unassembled WGS sequence"/>
</dbReference>
<gene>
    <name evidence="1" type="ORF">GHC57_14750</name>
</gene>
<dbReference type="EMBL" id="WIVE01000055">
    <property type="protein sequence ID" value="MQX37777.1"/>
    <property type="molecule type" value="Genomic_DNA"/>
</dbReference>
<dbReference type="AlphaFoldDB" id="A0A7X2D5K6"/>